<name>A0ACC1AXK3_9ROSI</name>
<dbReference type="EMBL" id="CM047904">
    <property type="protein sequence ID" value="KAJ0091364.1"/>
    <property type="molecule type" value="Genomic_DNA"/>
</dbReference>
<protein>
    <submittedName>
        <fullName evidence="1">Uncharacterized protein</fullName>
    </submittedName>
</protein>
<evidence type="ECO:0000313" key="1">
    <source>
        <dbReference type="EMBL" id="KAJ0091364.1"/>
    </source>
</evidence>
<dbReference type="Proteomes" id="UP001164250">
    <property type="component" value="Chromosome 8"/>
</dbReference>
<proteinExistence type="predicted"/>
<comment type="caution">
    <text evidence="1">The sequence shown here is derived from an EMBL/GenBank/DDBJ whole genome shotgun (WGS) entry which is preliminary data.</text>
</comment>
<evidence type="ECO:0000313" key="2">
    <source>
        <dbReference type="Proteomes" id="UP001164250"/>
    </source>
</evidence>
<reference evidence="2" key="1">
    <citation type="journal article" date="2023" name="G3 (Bethesda)">
        <title>Genome assembly and association tests identify interacting loci associated with vigor, precocity, and sex in interspecific pistachio rootstocks.</title>
        <authorList>
            <person name="Palmer W."/>
            <person name="Jacygrad E."/>
            <person name="Sagayaradj S."/>
            <person name="Cavanaugh K."/>
            <person name="Han R."/>
            <person name="Bertier L."/>
            <person name="Beede B."/>
            <person name="Kafkas S."/>
            <person name="Golino D."/>
            <person name="Preece J."/>
            <person name="Michelmore R."/>
        </authorList>
    </citation>
    <scope>NUCLEOTIDE SEQUENCE [LARGE SCALE GENOMIC DNA]</scope>
</reference>
<accession>A0ACC1AXK3</accession>
<sequence>MLHVQVKEMINSNGSNVLLLKKLKKSHSKLLLIMSKTTKRSGSLIQVVHTM</sequence>
<gene>
    <name evidence="1" type="ORF">Patl1_13375</name>
</gene>
<organism evidence="1 2">
    <name type="scientific">Pistacia atlantica</name>
    <dbReference type="NCBI Taxonomy" id="434234"/>
    <lineage>
        <taxon>Eukaryota</taxon>
        <taxon>Viridiplantae</taxon>
        <taxon>Streptophyta</taxon>
        <taxon>Embryophyta</taxon>
        <taxon>Tracheophyta</taxon>
        <taxon>Spermatophyta</taxon>
        <taxon>Magnoliopsida</taxon>
        <taxon>eudicotyledons</taxon>
        <taxon>Gunneridae</taxon>
        <taxon>Pentapetalae</taxon>
        <taxon>rosids</taxon>
        <taxon>malvids</taxon>
        <taxon>Sapindales</taxon>
        <taxon>Anacardiaceae</taxon>
        <taxon>Pistacia</taxon>
    </lineage>
</organism>
<keyword evidence="2" id="KW-1185">Reference proteome</keyword>